<dbReference type="AlphaFoldDB" id="A0A934KGZ5"/>
<organism evidence="2 3">
    <name type="scientific">Candidatus Amunia macphersoniae</name>
    <dbReference type="NCBI Taxonomy" id="3127014"/>
    <lineage>
        <taxon>Bacteria</taxon>
        <taxon>Bacillati</taxon>
        <taxon>Candidatus Dormiibacterota</taxon>
        <taxon>Candidatus Dormibacteria</taxon>
        <taxon>Candidatus Aeolococcales</taxon>
        <taxon>Candidatus Aeolococcaceae</taxon>
        <taxon>Candidatus Amunia</taxon>
    </lineage>
</organism>
<keyword evidence="2" id="KW-0489">Methyltransferase</keyword>
<gene>
    <name evidence="2" type="ORF">JF887_07675</name>
</gene>
<accession>A0A934KGZ5</accession>
<evidence type="ECO:0000313" key="3">
    <source>
        <dbReference type="Proteomes" id="UP000614410"/>
    </source>
</evidence>
<dbReference type="SUPFAM" id="SSF53335">
    <property type="entry name" value="S-adenosyl-L-methionine-dependent methyltransferases"/>
    <property type="match status" value="1"/>
</dbReference>
<feature type="domain" description="Methyltransferase type 11" evidence="1">
    <location>
        <begin position="48"/>
        <end position="141"/>
    </location>
</feature>
<dbReference type="PANTHER" id="PTHR45036:SF1">
    <property type="entry name" value="METHYLTRANSFERASE LIKE 7A"/>
    <property type="match status" value="1"/>
</dbReference>
<dbReference type="EMBL" id="JAEKNN010000034">
    <property type="protein sequence ID" value="MBJ7609296.1"/>
    <property type="molecule type" value="Genomic_DNA"/>
</dbReference>
<proteinExistence type="predicted"/>
<reference evidence="2 3" key="1">
    <citation type="submission" date="2020-10" db="EMBL/GenBank/DDBJ databases">
        <title>Ca. Dormibacterota MAGs.</title>
        <authorList>
            <person name="Montgomery K."/>
        </authorList>
    </citation>
    <scope>NUCLEOTIDE SEQUENCE [LARGE SCALE GENOMIC DNA]</scope>
    <source>
        <strain evidence="2">Mitchell_Peninsula_5</strain>
    </source>
</reference>
<sequence length="206" mass="23033">MANSLDRIRRTYGRLSATYDRSASRWDRLLGFDAGRRWVCERARGDVLEVGVGTGLSLPHYGSAVRLTAIDLTPEMLDRARGRAVELGLDAQFQLGDAQALEVDSASVDTVIFTLSLCTVPTPRRAIAEAWRVLRPGGQLLLIEHVRSPNPVVRAGQRVLDPLFRRLEADNLLREPMEHVRRLGFRVEELERSAGGIVERLRATKP</sequence>
<dbReference type="PANTHER" id="PTHR45036">
    <property type="entry name" value="METHYLTRANSFERASE LIKE 7B"/>
    <property type="match status" value="1"/>
</dbReference>
<dbReference type="InterPro" id="IPR052356">
    <property type="entry name" value="Thiol_S-MT"/>
</dbReference>
<evidence type="ECO:0000313" key="2">
    <source>
        <dbReference type="EMBL" id="MBJ7609296.1"/>
    </source>
</evidence>
<dbReference type="GO" id="GO:0008757">
    <property type="term" value="F:S-adenosylmethionine-dependent methyltransferase activity"/>
    <property type="evidence" value="ECO:0007669"/>
    <property type="project" value="InterPro"/>
</dbReference>
<keyword evidence="2" id="KW-0808">Transferase</keyword>
<dbReference type="InterPro" id="IPR029063">
    <property type="entry name" value="SAM-dependent_MTases_sf"/>
</dbReference>
<comment type="caution">
    <text evidence="2">The sequence shown here is derived from an EMBL/GenBank/DDBJ whole genome shotgun (WGS) entry which is preliminary data.</text>
</comment>
<dbReference type="Gene3D" id="3.40.50.150">
    <property type="entry name" value="Vaccinia Virus protein VP39"/>
    <property type="match status" value="1"/>
</dbReference>
<protein>
    <submittedName>
        <fullName evidence="2">Methyltransferase domain-containing protein</fullName>
    </submittedName>
</protein>
<dbReference type="GO" id="GO:0032259">
    <property type="term" value="P:methylation"/>
    <property type="evidence" value="ECO:0007669"/>
    <property type="project" value="UniProtKB-KW"/>
</dbReference>
<dbReference type="InterPro" id="IPR013216">
    <property type="entry name" value="Methyltransf_11"/>
</dbReference>
<evidence type="ECO:0000259" key="1">
    <source>
        <dbReference type="Pfam" id="PF08241"/>
    </source>
</evidence>
<dbReference type="CDD" id="cd02440">
    <property type="entry name" value="AdoMet_MTases"/>
    <property type="match status" value="1"/>
</dbReference>
<dbReference type="Pfam" id="PF08241">
    <property type="entry name" value="Methyltransf_11"/>
    <property type="match status" value="1"/>
</dbReference>
<name>A0A934KGZ5_9BACT</name>
<dbReference type="Proteomes" id="UP000614410">
    <property type="component" value="Unassembled WGS sequence"/>
</dbReference>